<name>A0AAU9Y2Y8_9CNID</name>
<dbReference type="Proteomes" id="UP001159428">
    <property type="component" value="Unassembled WGS sequence"/>
</dbReference>
<dbReference type="SUPFAM" id="SSF52540">
    <property type="entry name" value="P-loop containing nucleoside triphosphate hydrolases"/>
    <property type="match status" value="1"/>
</dbReference>
<protein>
    <submittedName>
        <fullName evidence="1">Uncharacterized protein</fullName>
    </submittedName>
</protein>
<dbReference type="AlphaFoldDB" id="A0AAU9Y2Y8"/>
<organism evidence="1 2">
    <name type="scientific">Pocillopora meandrina</name>
    <dbReference type="NCBI Taxonomy" id="46732"/>
    <lineage>
        <taxon>Eukaryota</taxon>
        <taxon>Metazoa</taxon>
        <taxon>Cnidaria</taxon>
        <taxon>Anthozoa</taxon>
        <taxon>Hexacorallia</taxon>
        <taxon>Scleractinia</taxon>
        <taxon>Astrocoeniina</taxon>
        <taxon>Pocilloporidae</taxon>
        <taxon>Pocillopora</taxon>
    </lineage>
</organism>
<accession>A0AAU9Y2Y8</accession>
<keyword evidence="2" id="KW-1185">Reference proteome</keyword>
<evidence type="ECO:0000313" key="2">
    <source>
        <dbReference type="Proteomes" id="UP001159428"/>
    </source>
</evidence>
<proteinExistence type="predicted"/>
<evidence type="ECO:0000313" key="1">
    <source>
        <dbReference type="EMBL" id="CAH3165866.1"/>
    </source>
</evidence>
<feature type="non-terminal residue" evidence="1">
    <location>
        <position position="1"/>
    </location>
</feature>
<dbReference type="PANTHER" id="PTHR46844:SF1">
    <property type="entry name" value="SLR5058 PROTEIN"/>
    <property type="match status" value="1"/>
</dbReference>
<dbReference type="EMBL" id="CALNXJ010000124">
    <property type="protein sequence ID" value="CAH3165866.1"/>
    <property type="molecule type" value="Genomic_DNA"/>
</dbReference>
<dbReference type="Gene3D" id="3.40.50.300">
    <property type="entry name" value="P-loop containing nucleotide triphosphate hydrolases"/>
    <property type="match status" value="1"/>
</dbReference>
<gene>
    <name evidence="1" type="ORF">PMEA_00004394</name>
</gene>
<sequence>FDPTELINGIRQLYKTREGWLSPFPWCEEFQFFLGNIFTRLKVVRRKKTRGVITDVFVDMSSILDPYEECSAPRTVLIEGEPGMGKTTYCKKYAYDWATKQQNLRAAAPQHLKWYCC</sequence>
<comment type="caution">
    <text evidence="1">The sequence shown here is derived from an EMBL/GenBank/DDBJ whole genome shotgun (WGS) entry which is preliminary data.</text>
</comment>
<reference evidence="1 2" key="1">
    <citation type="submission" date="2022-05" db="EMBL/GenBank/DDBJ databases">
        <authorList>
            <consortium name="Genoscope - CEA"/>
            <person name="William W."/>
        </authorList>
    </citation>
    <scope>NUCLEOTIDE SEQUENCE [LARGE SCALE GENOMIC DNA]</scope>
</reference>
<dbReference type="InterPro" id="IPR027417">
    <property type="entry name" value="P-loop_NTPase"/>
</dbReference>
<dbReference type="PANTHER" id="PTHR46844">
    <property type="entry name" value="SLR5058 PROTEIN"/>
    <property type="match status" value="1"/>
</dbReference>